<gene>
    <name evidence="1" type="primary">MIER2</name>
</gene>
<proteinExistence type="predicted"/>
<keyword evidence="2" id="KW-1185">Reference proteome</keyword>
<dbReference type="GeneTree" id="ENSGT01030000234573"/>
<protein>
    <submittedName>
        <fullName evidence="1">MIER family member 2</fullName>
    </submittedName>
</protein>
<organism evidence="1 2">
    <name type="scientific">Ictidomys tridecemlineatus</name>
    <name type="common">Thirteen-lined ground squirrel</name>
    <name type="synonym">Spermophilus tridecemlineatus</name>
    <dbReference type="NCBI Taxonomy" id="43179"/>
    <lineage>
        <taxon>Eukaryota</taxon>
        <taxon>Metazoa</taxon>
        <taxon>Chordata</taxon>
        <taxon>Craniata</taxon>
        <taxon>Vertebrata</taxon>
        <taxon>Euteleostomi</taxon>
        <taxon>Mammalia</taxon>
        <taxon>Eutheria</taxon>
        <taxon>Euarchontoglires</taxon>
        <taxon>Glires</taxon>
        <taxon>Rodentia</taxon>
        <taxon>Sciuromorpha</taxon>
        <taxon>Sciuridae</taxon>
        <taxon>Xerinae</taxon>
        <taxon>Marmotini</taxon>
        <taxon>Ictidomys</taxon>
    </lineage>
</organism>
<accession>A0A287D4Y0</accession>
<dbReference type="Proteomes" id="UP000005215">
    <property type="component" value="Unassembled WGS sequence"/>
</dbReference>
<dbReference type="Ensembl" id="ENSSTOT00000030487.1">
    <property type="protein sequence ID" value="ENSSTOP00000028584.1"/>
    <property type="gene ID" value="ENSSTOG00000012233.3"/>
</dbReference>
<dbReference type="EMBL" id="AGTP01068683">
    <property type="status" value="NOT_ANNOTATED_CDS"/>
    <property type="molecule type" value="Genomic_DNA"/>
</dbReference>
<name>A0A287D4Y0_ICTTR</name>
<evidence type="ECO:0000313" key="1">
    <source>
        <dbReference type="Ensembl" id="ENSSTOP00000028584.1"/>
    </source>
</evidence>
<reference evidence="2" key="1">
    <citation type="submission" date="2011-11" db="EMBL/GenBank/DDBJ databases">
        <title>The Draft Genome of Spermophilus tridecemlineatus.</title>
        <authorList>
            <consortium name="The Broad Institute Genome Assembly &amp; Analysis Group"/>
            <consortium name="Computational R&amp;D Group"/>
            <consortium name="and Sequencing Platform"/>
            <person name="Di Palma F."/>
            <person name="Alfoldi J."/>
            <person name="Johnson J."/>
            <person name="Berlin A."/>
            <person name="Gnerre S."/>
            <person name="Jaffe D."/>
            <person name="MacCallum I."/>
            <person name="Young S."/>
            <person name="Walker B.J."/>
            <person name="Lindblad-Toh K."/>
        </authorList>
    </citation>
    <scope>NUCLEOTIDE SEQUENCE [LARGE SCALE GENOMIC DNA]</scope>
</reference>
<reference evidence="1" key="2">
    <citation type="submission" date="2025-08" db="UniProtKB">
        <authorList>
            <consortium name="Ensembl"/>
        </authorList>
    </citation>
    <scope>IDENTIFICATION</scope>
</reference>
<sequence length="12" mass="1319">MGSADHQFNLAE</sequence>
<evidence type="ECO:0000313" key="2">
    <source>
        <dbReference type="Proteomes" id="UP000005215"/>
    </source>
</evidence>
<reference evidence="1" key="3">
    <citation type="submission" date="2025-09" db="UniProtKB">
        <authorList>
            <consortium name="Ensembl"/>
        </authorList>
    </citation>
    <scope>IDENTIFICATION</scope>
</reference>